<dbReference type="GO" id="GO:0005960">
    <property type="term" value="C:glycine cleavage complex"/>
    <property type="evidence" value="ECO:0007669"/>
    <property type="project" value="InterPro"/>
</dbReference>
<dbReference type="InterPro" id="IPR022903">
    <property type="entry name" value="GcvT_bac"/>
</dbReference>
<dbReference type="GO" id="GO:0008168">
    <property type="term" value="F:methyltransferase activity"/>
    <property type="evidence" value="ECO:0007669"/>
    <property type="project" value="UniProtKB-KW"/>
</dbReference>
<dbReference type="HAMAP" id="MF_00259">
    <property type="entry name" value="GcvT"/>
    <property type="match status" value="1"/>
</dbReference>
<dbReference type="RefSeq" id="WP_132473005.1">
    <property type="nucleotide sequence ID" value="NZ_JBHRVM010000001.1"/>
</dbReference>
<dbReference type="InterPro" id="IPR028896">
    <property type="entry name" value="GcvT/YgfZ/DmdA"/>
</dbReference>
<gene>
    <name evidence="7" type="primary">gcvT</name>
    <name evidence="11" type="ORF">EV686_101455</name>
</gene>
<dbReference type="InterPro" id="IPR013977">
    <property type="entry name" value="GcvT_C"/>
</dbReference>
<dbReference type="NCBIfam" id="NF001567">
    <property type="entry name" value="PRK00389.1"/>
    <property type="match status" value="1"/>
</dbReference>
<dbReference type="InterPro" id="IPR006223">
    <property type="entry name" value="GcvT"/>
</dbReference>
<evidence type="ECO:0000256" key="6">
    <source>
        <dbReference type="ARBA" id="ARBA00047665"/>
    </source>
</evidence>
<dbReference type="SUPFAM" id="SSF103025">
    <property type="entry name" value="Folate-binding domain"/>
    <property type="match status" value="1"/>
</dbReference>
<sequence length="364" mass="39269">MSSESKHTPLHSIHVEAGARMVDFGGWDMPLAYGSQLEEHHAVRQDAGMFDVSHMLNIDITGPDATAYLRYLLANDVARIDVPGKALYSCMLNPQGGVIDDLIVYFFANDSWRAVVNAGTADKDLAWMRRVASARGFDVTLTPRRDLAMIAVQGPNARARVWAARPAWEAASASLAPFNGAFVADNTLVARTGYTGEDGFEIVLPADQAAALWADLAAQGVRPAGLGARDTLRLEAGMNLYGQDMDELTQPAESGLSWTVWLKDAERRFIGRDAIEQFKTDKVLVGLKLNERGIVRAHMKTRTAQGEGEITSGTMAPTLGFSIGLARVPAGAQPGDAIEVEIRGKWLPGTVVKPPFVRNGKAVG</sequence>
<dbReference type="GO" id="GO:0005829">
    <property type="term" value="C:cytosol"/>
    <property type="evidence" value="ECO:0007669"/>
    <property type="project" value="TreeGrafter"/>
</dbReference>
<dbReference type="PANTHER" id="PTHR43757">
    <property type="entry name" value="AMINOMETHYLTRANSFERASE"/>
    <property type="match status" value="1"/>
</dbReference>
<dbReference type="FunFam" id="3.30.70.1400:FF:000001">
    <property type="entry name" value="Aminomethyltransferase"/>
    <property type="match status" value="1"/>
</dbReference>
<accession>A0A4R3VG44</accession>
<evidence type="ECO:0000256" key="3">
    <source>
        <dbReference type="ARBA" id="ARBA00022576"/>
    </source>
</evidence>
<evidence type="ECO:0000256" key="4">
    <source>
        <dbReference type="ARBA" id="ARBA00022679"/>
    </source>
</evidence>
<evidence type="ECO:0000256" key="1">
    <source>
        <dbReference type="ARBA" id="ARBA00008609"/>
    </source>
</evidence>
<dbReference type="OrthoDB" id="9774591at2"/>
<evidence type="ECO:0000259" key="10">
    <source>
        <dbReference type="Pfam" id="PF08669"/>
    </source>
</evidence>
<feature type="binding site" evidence="8">
    <location>
        <position position="201"/>
    </location>
    <ligand>
        <name>substrate</name>
    </ligand>
</feature>
<dbReference type="EMBL" id="SMBX01000001">
    <property type="protein sequence ID" value="TCV02993.1"/>
    <property type="molecule type" value="Genomic_DNA"/>
</dbReference>
<evidence type="ECO:0000313" key="11">
    <source>
        <dbReference type="EMBL" id="TCV02993.1"/>
    </source>
</evidence>
<dbReference type="PIRSF" id="PIRSF006487">
    <property type="entry name" value="GcvT"/>
    <property type="match status" value="1"/>
</dbReference>
<dbReference type="GO" id="GO:0008483">
    <property type="term" value="F:transaminase activity"/>
    <property type="evidence" value="ECO:0007669"/>
    <property type="project" value="UniProtKB-KW"/>
</dbReference>
<protein>
    <recommendedName>
        <fullName evidence="2 7">Aminomethyltransferase</fullName>
        <ecNumber evidence="2 7">2.1.2.10</ecNumber>
    </recommendedName>
    <alternativeName>
        <fullName evidence="5 7">Glycine cleavage system T protein</fullName>
    </alternativeName>
</protein>
<evidence type="ECO:0000256" key="8">
    <source>
        <dbReference type="PIRSR" id="PIRSR006487-1"/>
    </source>
</evidence>
<keyword evidence="3 7" id="KW-0032">Aminotransferase</keyword>
<dbReference type="EC" id="2.1.2.10" evidence="2 7"/>
<dbReference type="InterPro" id="IPR029043">
    <property type="entry name" value="GcvT/YgfZ_C"/>
</dbReference>
<evidence type="ECO:0000313" key="12">
    <source>
        <dbReference type="Proteomes" id="UP000294692"/>
    </source>
</evidence>
<comment type="catalytic activity">
    <reaction evidence="6 7">
        <text>N(6)-[(R)-S(8)-aminomethyldihydrolipoyl]-L-lysyl-[protein] + (6S)-5,6,7,8-tetrahydrofolate = N(6)-[(R)-dihydrolipoyl]-L-lysyl-[protein] + (6R)-5,10-methylene-5,6,7,8-tetrahydrofolate + NH4(+)</text>
        <dbReference type="Rhea" id="RHEA:16945"/>
        <dbReference type="Rhea" id="RHEA-COMP:10475"/>
        <dbReference type="Rhea" id="RHEA-COMP:10492"/>
        <dbReference type="ChEBI" id="CHEBI:15636"/>
        <dbReference type="ChEBI" id="CHEBI:28938"/>
        <dbReference type="ChEBI" id="CHEBI:57453"/>
        <dbReference type="ChEBI" id="CHEBI:83100"/>
        <dbReference type="ChEBI" id="CHEBI:83143"/>
        <dbReference type="EC" id="2.1.2.10"/>
    </reaction>
</comment>
<comment type="subunit">
    <text evidence="7">The glycine cleavage system is composed of four proteins: P, T, L and H.</text>
</comment>
<dbReference type="GO" id="GO:0004047">
    <property type="term" value="F:aminomethyltransferase activity"/>
    <property type="evidence" value="ECO:0007669"/>
    <property type="project" value="UniProtKB-UniRule"/>
</dbReference>
<comment type="similarity">
    <text evidence="1 7">Belongs to the GcvT family.</text>
</comment>
<keyword evidence="12" id="KW-1185">Reference proteome</keyword>
<feature type="domain" description="GCVT N-terminal" evidence="9">
    <location>
        <begin position="10"/>
        <end position="263"/>
    </location>
</feature>
<dbReference type="SUPFAM" id="SSF101790">
    <property type="entry name" value="Aminomethyltransferase beta-barrel domain"/>
    <property type="match status" value="1"/>
</dbReference>
<dbReference type="NCBIfam" id="TIGR00528">
    <property type="entry name" value="gcvT"/>
    <property type="match status" value="1"/>
</dbReference>
<dbReference type="Gene3D" id="4.10.1250.10">
    <property type="entry name" value="Aminomethyltransferase fragment"/>
    <property type="match status" value="1"/>
</dbReference>
<keyword evidence="11" id="KW-0489">Methyltransferase</keyword>
<evidence type="ECO:0000259" key="9">
    <source>
        <dbReference type="Pfam" id="PF01571"/>
    </source>
</evidence>
<evidence type="ECO:0000256" key="2">
    <source>
        <dbReference type="ARBA" id="ARBA00012616"/>
    </source>
</evidence>
<comment type="function">
    <text evidence="7">The glycine cleavage system catalyzes the degradation of glycine.</text>
</comment>
<dbReference type="Gene3D" id="3.30.1360.120">
    <property type="entry name" value="Probable tRNA modification gtpase trme, domain 1"/>
    <property type="match status" value="1"/>
</dbReference>
<keyword evidence="4 7" id="KW-0808">Transferase</keyword>
<comment type="caution">
    <text evidence="11">The sequence shown here is derived from an EMBL/GenBank/DDBJ whole genome shotgun (WGS) entry which is preliminary data.</text>
</comment>
<proteinExistence type="inferred from homology"/>
<dbReference type="GO" id="GO:0019464">
    <property type="term" value="P:glycine decarboxylation via glycine cleavage system"/>
    <property type="evidence" value="ECO:0007669"/>
    <property type="project" value="UniProtKB-UniRule"/>
</dbReference>
<dbReference type="InterPro" id="IPR006222">
    <property type="entry name" value="GCVT_N"/>
</dbReference>
<dbReference type="PANTHER" id="PTHR43757:SF2">
    <property type="entry name" value="AMINOMETHYLTRANSFERASE, MITOCHONDRIAL"/>
    <property type="match status" value="1"/>
</dbReference>
<evidence type="ECO:0000256" key="5">
    <source>
        <dbReference type="ARBA" id="ARBA00031395"/>
    </source>
</evidence>
<organism evidence="11 12">
    <name type="scientific">Paracandidimonas soli</name>
    <dbReference type="NCBI Taxonomy" id="1917182"/>
    <lineage>
        <taxon>Bacteria</taxon>
        <taxon>Pseudomonadati</taxon>
        <taxon>Pseudomonadota</taxon>
        <taxon>Betaproteobacteria</taxon>
        <taxon>Burkholderiales</taxon>
        <taxon>Alcaligenaceae</taxon>
        <taxon>Paracandidimonas</taxon>
    </lineage>
</organism>
<dbReference type="Gene3D" id="3.30.70.1400">
    <property type="entry name" value="Aminomethyltransferase beta-barrel domains"/>
    <property type="match status" value="1"/>
</dbReference>
<dbReference type="AlphaFoldDB" id="A0A4R3VG44"/>
<feature type="domain" description="Aminomethyltransferase C-terminal" evidence="10">
    <location>
        <begin position="282"/>
        <end position="357"/>
    </location>
</feature>
<dbReference type="Proteomes" id="UP000294692">
    <property type="component" value="Unassembled WGS sequence"/>
</dbReference>
<dbReference type="GO" id="GO:0032259">
    <property type="term" value="P:methylation"/>
    <property type="evidence" value="ECO:0007669"/>
    <property type="project" value="UniProtKB-KW"/>
</dbReference>
<name>A0A4R3VG44_9BURK</name>
<evidence type="ECO:0000256" key="7">
    <source>
        <dbReference type="HAMAP-Rule" id="MF_00259"/>
    </source>
</evidence>
<dbReference type="Pfam" id="PF01571">
    <property type="entry name" value="GCV_T"/>
    <property type="match status" value="1"/>
</dbReference>
<dbReference type="Gene3D" id="2.40.30.110">
    <property type="entry name" value="Aminomethyltransferase beta-barrel domains"/>
    <property type="match status" value="1"/>
</dbReference>
<reference evidence="11 12" key="1">
    <citation type="submission" date="2019-03" db="EMBL/GenBank/DDBJ databases">
        <title>Genomic Encyclopedia of Type Strains, Phase IV (KMG-IV): sequencing the most valuable type-strain genomes for metagenomic binning, comparative biology and taxonomic classification.</title>
        <authorList>
            <person name="Goeker M."/>
        </authorList>
    </citation>
    <scope>NUCLEOTIDE SEQUENCE [LARGE SCALE GENOMIC DNA]</scope>
    <source>
        <strain evidence="11 12">DSM 100048</strain>
    </source>
</reference>
<dbReference type="Pfam" id="PF08669">
    <property type="entry name" value="GCV_T_C"/>
    <property type="match status" value="1"/>
</dbReference>
<dbReference type="InterPro" id="IPR027266">
    <property type="entry name" value="TrmE/GcvT-like"/>
</dbReference>